<keyword evidence="2" id="KW-1003">Cell membrane</keyword>
<evidence type="ECO:0000256" key="5">
    <source>
        <dbReference type="ARBA" id="ARBA00023136"/>
    </source>
</evidence>
<evidence type="ECO:0000256" key="4">
    <source>
        <dbReference type="ARBA" id="ARBA00022989"/>
    </source>
</evidence>
<dbReference type="Gene3D" id="1.20.1250.20">
    <property type="entry name" value="MFS general substrate transporter like domains"/>
    <property type="match status" value="1"/>
</dbReference>
<keyword evidence="8" id="KW-0762">Sugar transport</keyword>
<dbReference type="PANTHER" id="PTHR43124:SF4">
    <property type="entry name" value="SUGAR EFFLUX TRANSPORTER"/>
    <property type="match status" value="1"/>
</dbReference>
<feature type="transmembrane region" description="Helical" evidence="6">
    <location>
        <begin position="148"/>
        <end position="169"/>
    </location>
</feature>
<evidence type="ECO:0000256" key="2">
    <source>
        <dbReference type="ARBA" id="ARBA00022475"/>
    </source>
</evidence>
<dbReference type="EMBL" id="PEKC01000194">
    <property type="protein sequence ID" value="PII31749.1"/>
    <property type="molecule type" value="Genomic_DNA"/>
</dbReference>
<evidence type="ECO:0000256" key="3">
    <source>
        <dbReference type="ARBA" id="ARBA00022692"/>
    </source>
</evidence>
<dbReference type="PROSITE" id="PS50850">
    <property type="entry name" value="MFS"/>
    <property type="match status" value="1"/>
</dbReference>
<keyword evidence="4 6" id="KW-1133">Transmembrane helix</keyword>
<evidence type="ECO:0000256" key="6">
    <source>
        <dbReference type="SAM" id="Phobius"/>
    </source>
</evidence>
<feature type="transmembrane region" description="Helical" evidence="6">
    <location>
        <begin position="342"/>
        <end position="365"/>
    </location>
</feature>
<dbReference type="GO" id="GO:0022857">
    <property type="term" value="F:transmembrane transporter activity"/>
    <property type="evidence" value="ECO:0007669"/>
    <property type="project" value="InterPro"/>
</dbReference>
<feature type="domain" description="Major facilitator superfamily (MFS) profile" evidence="7">
    <location>
        <begin position="26"/>
        <end position="407"/>
    </location>
</feature>
<name>A0A2G7SVT1_9FLAO</name>
<feature type="transmembrane region" description="Helical" evidence="6">
    <location>
        <begin position="62"/>
        <end position="83"/>
    </location>
</feature>
<dbReference type="NCBIfam" id="NF002921">
    <property type="entry name" value="PRK03545.1"/>
    <property type="match status" value="1"/>
</dbReference>
<dbReference type="InterPro" id="IPR050189">
    <property type="entry name" value="MFS_Efflux_Transporters"/>
</dbReference>
<dbReference type="AlphaFoldDB" id="A0A2G7SVT1"/>
<dbReference type="InterPro" id="IPR020846">
    <property type="entry name" value="MFS_dom"/>
</dbReference>
<evidence type="ECO:0000256" key="1">
    <source>
        <dbReference type="ARBA" id="ARBA00004651"/>
    </source>
</evidence>
<comment type="caution">
    <text evidence="8">The sequence shown here is derived from an EMBL/GenBank/DDBJ whole genome shotgun (WGS) entry which is preliminary data.</text>
</comment>
<accession>A0A2G7SVT1</accession>
<dbReference type="Pfam" id="PF07690">
    <property type="entry name" value="MFS_1"/>
    <property type="match status" value="1"/>
</dbReference>
<evidence type="ECO:0000313" key="8">
    <source>
        <dbReference type="EMBL" id="PII31749.1"/>
    </source>
</evidence>
<dbReference type="SUPFAM" id="SSF103473">
    <property type="entry name" value="MFS general substrate transporter"/>
    <property type="match status" value="1"/>
</dbReference>
<dbReference type="InterPro" id="IPR036259">
    <property type="entry name" value="MFS_trans_sf"/>
</dbReference>
<feature type="transmembrane region" description="Helical" evidence="6">
    <location>
        <begin position="221"/>
        <end position="241"/>
    </location>
</feature>
<protein>
    <submittedName>
        <fullName evidence="8">Sugar transporter</fullName>
    </submittedName>
</protein>
<reference evidence="8" key="1">
    <citation type="submission" date="2017-10" db="EMBL/GenBank/DDBJ databases">
        <title>Chryseobacterium sp. B5 is a hydrocarbonoclastic and plant growth promoting bacterium.</title>
        <authorList>
            <person name="Thijs S."/>
            <person name="Gkorezis P."/>
            <person name="Van Hamme J."/>
        </authorList>
    </citation>
    <scope>NUCLEOTIDE SEQUENCE</scope>
    <source>
        <strain evidence="8">B5</strain>
    </source>
</reference>
<feature type="transmembrane region" description="Helical" evidence="6">
    <location>
        <begin position="311"/>
        <end position="330"/>
    </location>
</feature>
<sequence>MPPSVSAAAGSVSASSTPTAAQAWLSVIALALGAFVFNTTEFVPVGLLSSIGASFGMPTEQVGLMLTIYAWIVALASLPFMLLTRNVERRKLLMGVFALFVASHVLSGVAWSFASLMVSRIGIALSHAVFWSITASLAVRVAPPGRKAVALSLLATGTSMAMVLGIPLGRIVGEWLGWRTTFLAVGGVAAIVMVALARLLPRLPSENAGNLASVPMLLRRPALLSIYILLVVVITGQFTAYSYIEPFVQDIAGFEGKVTTAVLLLYGGMGIVGSVMFSWWGLRHPRGFLLAAIGVLSASLLMLVPASGHEASLYVMSSVWGVAMICFALAMQSQVLKLAADATDVGMSMFSGIFNIGIGGGALLGSQVSMHAGMQNIGWIGGGLVALGLAWCIWAFVRWSAGFQAAH</sequence>
<evidence type="ECO:0000259" key="7">
    <source>
        <dbReference type="PROSITE" id="PS50850"/>
    </source>
</evidence>
<feature type="transmembrane region" description="Helical" evidence="6">
    <location>
        <begin position="287"/>
        <end position="305"/>
    </location>
</feature>
<dbReference type="CDD" id="cd17324">
    <property type="entry name" value="MFS_NepI_like"/>
    <property type="match status" value="1"/>
</dbReference>
<keyword evidence="5 6" id="KW-0472">Membrane</keyword>
<feature type="transmembrane region" description="Helical" evidence="6">
    <location>
        <begin position="377"/>
        <end position="397"/>
    </location>
</feature>
<keyword evidence="3 6" id="KW-0812">Transmembrane</keyword>
<gene>
    <name evidence="8" type="ORF">CTI11_26855</name>
</gene>
<keyword evidence="8" id="KW-0813">Transport</keyword>
<proteinExistence type="predicted"/>
<comment type="subcellular location">
    <subcellularLocation>
        <location evidence="1">Cell membrane</location>
        <topology evidence="1">Multi-pass membrane protein</topology>
    </subcellularLocation>
</comment>
<feature type="transmembrane region" description="Helical" evidence="6">
    <location>
        <begin position="261"/>
        <end position="280"/>
    </location>
</feature>
<dbReference type="InterPro" id="IPR011701">
    <property type="entry name" value="MFS"/>
</dbReference>
<organism evidence="8">
    <name type="scientific">Chryseobacterium sp. B5</name>
    <dbReference type="NCBI Taxonomy" id="2050562"/>
    <lineage>
        <taxon>Bacteria</taxon>
        <taxon>Pseudomonadati</taxon>
        <taxon>Bacteroidota</taxon>
        <taxon>Flavobacteriia</taxon>
        <taxon>Flavobacteriales</taxon>
        <taxon>Weeksellaceae</taxon>
        <taxon>Chryseobacterium group</taxon>
        <taxon>Chryseobacterium</taxon>
    </lineage>
</organism>
<feature type="transmembrane region" description="Helical" evidence="6">
    <location>
        <begin position="181"/>
        <end position="200"/>
    </location>
</feature>
<feature type="transmembrane region" description="Helical" evidence="6">
    <location>
        <begin position="92"/>
        <end position="114"/>
    </location>
</feature>
<feature type="transmembrane region" description="Helical" evidence="6">
    <location>
        <begin position="120"/>
        <end position="141"/>
    </location>
</feature>
<dbReference type="GO" id="GO:0005886">
    <property type="term" value="C:plasma membrane"/>
    <property type="evidence" value="ECO:0007669"/>
    <property type="project" value="UniProtKB-SubCell"/>
</dbReference>
<dbReference type="PANTHER" id="PTHR43124">
    <property type="entry name" value="PURINE EFFLUX PUMP PBUE"/>
    <property type="match status" value="1"/>
</dbReference>